<organism evidence="1 2">
    <name type="scientific">Staphylococcus lutrae</name>
    <dbReference type="NCBI Taxonomy" id="155085"/>
    <lineage>
        <taxon>Bacteria</taxon>
        <taxon>Bacillati</taxon>
        <taxon>Bacillota</taxon>
        <taxon>Bacilli</taxon>
        <taxon>Bacillales</taxon>
        <taxon>Staphylococcaceae</taxon>
        <taxon>Staphylococcus</taxon>
    </lineage>
</organism>
<evidence type="ECO:0000313" key="2">
    <source>
        <dbReference type="Proteomes" id="UP000242864"/>
    </source>
</evidence>
<evidence type="ECO:0000313" key="1">
    <source>
        <dbReference type="EMBL" id="ARJ50481.1"/>
    </source>
</evidence>
<dbReference type="RefSeq" id="WP_085236959.1">
    <property type="nucleotide sequence ID" value="NZ_PPRH01000027.1"/>
</dbReference>
<dbReference type="EMBL" id="CP020773">
    <property type="protein sequence ID" value="ARJ50481.1"/>
    <property type="molecule type" value="Genomic_DNA"/>
</dbReference>
<gene>
    <name evidence="1" type="ORF">B5P37_03720</name>
</gene>
<accession>A0AAC9RNK8</accession>
<dbReference type="KEGG" id="slz:B5P37_03720"/>
<keyword evidence="2" id="KW-1185">Reference proteome</keyword>
<name>A0AAC9RNK8_9STAP</name>
<dbReference type="Proteomes" id="UP000242864">
    <property type="component" value="Chromosome"/>
</dbReference>
<reference evidence="1 2" key="1">
    <citation type="submission" date="2017-04" db="EMBL/GenBank/DDBJ databases">
        <authorList>
            <person name="Veseli I.A."/>
            <person name="Tang C."/>
            <person name="Pombert J.-F."/>
        </authorList>
    </citation>
    <scope>NUCLEOTIDE SEQUENCE [LARGE SCALE GENOMIC DNA]</scope>
    <source>
        <strain evidence="1 2">ATCC 700373</strain>
    </source>
</reference>
<dbReference type="AlphaFoldDB" id="A0AAC9RNK8"/>
<protein>
    <submittedName>
        <fullName evidence="1">Uncharacterized protein</fullName>
    </submittedName>
</protein>
<sequence>MILGKTETFILNIDQMSHRWARHKLLKQIKTIHLDLKIQTEWLKLQQSYLLKVQLPKQALPYLISFISFHHYRIFQIVPYQLFDTIQPIHERPFEEHRFEVMIDGLNDPFIKDKVIDILNDFQDSRIMYNFTQDILKITTTSAVMCGLIHALATRNVDIYHVHIPVRTFPKIRISSHL</sequence>
<proteinExistence type="predicted"/>